<keyword evidence="7" id="KW-0539">Nucleus</keyword>
<evidence type="ECO:0000256" key="7">
    <source>
        <dbReference type="RuleBase" id="RU369071"/>
    </source>
</evidence>
<keyword evidence="7" id="KW-0963">Cytoplasm</keyword>
<keyword evidence="7" id="KW-0813">Transport</keyword>
<dbReference type="Proteomes" id="UP000319801">
    <property type="component" value="Unassembled WGS sequence"/>
</dbReference>
<organism evidence="8 9">
    <name type="scientific">Bagarius yarrelli</name>
    <name type="common">Goonch</name>
    <name type="synonym">Bagrus yarrelli</name>
    <dbReference type="NCBI Taxonomy" id="175774"/>
    <lineage>
        <taxon>Eukaryota</taxon>
        <taxon>Metazoa</taxon>
        <taxon>Chordata</taxon>
        <taxon>Craniata</taxon>
        <taxon>Vertebrata</taxon>
        <taxon>Euteleostomi</taxon>
        <taxon>Actinopterygii</taxon>
        <taxon>Neopterygii</taxon>
        <taxon>Teleostei</taxon>
        <taxon>Ostariophysi</taxon>
        <taxon>Siluriformes</taxon>
        <taxon>Sisoridae</taxon>
        <taxon>Sisorinae</taxon>
        <taxon>Bagarius</taxon>
    </lineage>
</organism>
<evidence type="ECO:0000313" key="8">
    <source>
        <dbReference type="EMBL" id="TSK16106.1"/>
    </source>
</evidence>
<dbReference type="EMBL" id="VCAZ01000003">
    <property type="protein sequence ID" value="TSK16106.1"/>
    <property type="molecule type" value="Genomic_DNA"/>
</dbReference>
<dbReference type="GO" id="GO:0016020">
    <property type="term" value="C:membrane"/>
    <property type="evidence" value="ECO:0007669"/>
    <property type="project" value="UniProtKB-SubCell"/>
</dbReference>
<dbReference type="SUPFAM" id="SSF50969">
    <property type="entry name" value="YVTN repeat-like/Quinoprotein amine dehydrogenase"/>
    <property type="match status" value="1"/>
</dbReference>
<accession>A0A556TJT5</accession>
<dbReference type="GO" id="GO:0015031">
    <property type="term" value="P:protein transport"/>
    <property type="evidence" value="ECO:0007669"/>
    <property type="project" value="UniProtKB-UniRule"/>
</dbReference>
<dbReference type="InterPro" id="IPR011044">
    <property type="entry name" value="Quino_amine_DH_bsu"/>
</dbReference>
<proteinExistence type="inferred from homology"/>
<comment type="similarity">
    <text evidence="2 7">Belongs to the selenium-binding protein family.</text>
</comment>
<comment type="subcellular location">
    <subcellularLocation>
        <location evidence="7">Nucleus</location>
    </subcellularLocation>
    <subcellularLocation>
        <location evidence="7">Cytoplasm</location>
        <location evidence="7">Cytosol</location>
    </subcellularLocation>
    <subcellularLocation>
        <location evidence="7">Membrane</location>
        <topology evidence="7">Peripheral membrane protein</topology>
    </subcellularLocation>
    <text evidence="7">May associate with Golgi membrane. May associate with the membrane of autophagosomes.</text>
</comment>
<evidence type="ECO:0000256" key="4">
    <source>
        <dbReference type="ARBA" id="ARBA00015601"/>
    </source>
</evidence>
<keyword evidence="7" id="KW-0653">Protein transport</keyword>
<keyword evidence="7" id="KW-0007">Acetylation</keyword>
<dbReference type="GO" id="GO:0018549">
    <property type="term" value="F:methanethiol oxidase activity"/>
    <property type="evidence" value="ECO:0007669"/>
    <property type="project" value="UniProtKB-UniRule"/>
</dbReference>
<evidence type="ECO:0000313" key="9">
    <source>
        <dbReference type="Proteomes" id="UP000319801"/>
    </source>
</evidence>
<keyword evidence="9" id="KW-1185">Reference proteome</keyword>
<keyword evidence="7" id="KW-0560">Oxidoreductase</keyword>
<evidence type="ECO:0000256" key="5">
    <source>
        <dbReference type="ARBA" id="ARBA00023266"/>
    </source>
</evidence>
<gene>
    <name evidence="8" type="ORF">Baya_0977</name>
</gene>
<evidence type="ECO:0000256" key="6">
    <source>
        <dbReference type="ARBA" id="ARBA00047539"/>
    </source>
</evidence>
<dbReference type="Pfam" id="PF05694">
    <property type="entry name" value="SBP56"/>
    <property type="match status" value="2"/>
</dbReference>
<evidence type="ECO:0000256" key="2">
    <source>
        <dbReference type="ARBA" id="ARBA00005606"/>
    </source>
</evidence>
<dbReference type="PANTHER" id="PTHR23300">
    <property type="entry name" value="METHANETHIOL OXIDASE"/>
    <property type="match status" value="1"/>
</dbReference>
<dbReference type="EC" id="1.8.3.4" evidence="3 7"/>
<dbReference type="GO" id="GO:0005829">
    <property type="term" value="C:cytosol"/>
    <property type="evidence" value="ECO:0007669"/>
    <property type="project" value="UniProtKB-SubCell"/>
</dbReference>
<keyword evidence="7" id="KW-0472">Membrane</keyword>
<protein>
    <recommendedName>
        <fullName evidence="4 7">Methanethiol oxidase</fullName>
        <shortName evidence="7">MTO</shortName>
        <ecNumber evidence="3 7">1.8.3.4</ecNumber>
    </recommendedName>
    <alternativeName>
        <fullName evidence="7">Selenium-binding protein 1</fullName>
    </alternativeName>
</protein>
<sequence length="399" mass="44949">MKGPREEIVYVPCIYRNTEIRKPDYLATIDVNPNSLSYCKVIHRLPMPNVNDELHHSGWNACSSCFGDASKKRNRLILPSLISSRVYVIDVGTDARAPRLHKTVEPVDMFWKCGLANPHTSHCLGTGQIMISTLGDPLGNGKGGFVLLDGETFEVVGNWELPGESAPFGYDFWYQPRHNVMISTEWGAPKRLANGFNPADVKAGGHHGHYGQRIHVWDWTTHKHMQTLDLGEEGAIPLEKGDWAAEKVIKVPNKKVEGWILPEMPSLITDILISLDDRFLYFSNWLHGDIRQYDITDRRNPRLVGQGKRIPGSPQMLQLSLDGKRLYVTTSLYSAWDKQFYPEMIKQGSVMLQIDVDTVKGGLTLNENFLVDFGQEPDGPVLAHEVRYPGGDCTSDIWL</sequence>
<dbReference type="PANTHER" id="PTHR23300:SF0">
    <property type="entry name" value="METHANETHIOL OXIDASE"/>
    <property type="match status" value="1"/>
</dbReference>
<keyword evidence="5 7" id="KW-0711">Selenium</keyword>
<evidence type="ECO:0000256" key="1">
    <source>
        <dbReference type="ARBA" id="ARBA00005177"/>
    </source>
</evidence>
<comment type="function">
    <text evidence="7">Catalyzes the oxidation of methanethiol, an organosulfur compound known to be produced in substantial amounts by gut bacteria. Selenium-binding protein which may be involved in the sensing of reactive xenobiotics in the cytoplasm. May be involved in intra-Golgi protein transport.</text>
</comment>
<dbReference type="OrthoDB" id="10252446at2759"/>
<dbReference type="GO" id="GO:0005634">
    <property type="term" value="C:nucleus"/>
    <property type="evidence" value="ECO:0007669"/>
    <property type="project" value="UniProtKB-SubCell"/>
</dbReference>
<comment type="catalytic activity">
    <reaction evidence="6 7">
        <text>methanethiol + O2 + H2O = hydrogen sulfide + formaldehyde + H2O2 + H(+)</text>
        <dbReference type="Rhea" id="RHEA:11812"/>
        <dbReference type="ChEBI" id="CHEBI:15377"/>
        <dbReference type="ChEBI" id="CHEBI:15378"/>
        <dbReference type="ChEBI" id="CHEBI:15379"/>
        <dbReference type="ChEBI" id="CHEBI:16007"/>
        <dbReference type="ChEBI" id="CHEBI:16240"/>
        <dbReference type="ChEBI" id="CHEBI:16842"/>
        <dbReference type="ChEBI" id="CHEBI:29919"/>
        <dbReference type="EC" id="1.8.3.4"/>
    </reaction>
</comment>
<name>A0A556TJT5_BAGYA</name>
<comment type="pathway">
    <text evidence="1 7">Organosulfur degradation.</text>
</comment>
<dbReference type="AlphaFoldDB" id="A0A556TJT5"/>
<evidence type="ECO:0000256" key="3">
    <source>
        <dbReference type="ARBA" id="ARBA00012510"/>
    </source>
</evidence>
<dbReference type="GO" id="GO:0008430">
    <property type="term" value="F:selenium binding"/>
    <property type="evidence" value="ECO:0007669"/>
    <property type="project" value="UniProtKB-UniRule"/>
</dbReference>
<reference evidence="8 9" key="1">
    <citation type="journal article" date="2019" name="Genome Biol. Evol.">
        <title>Whole-Genome Sequencing of the Giant Devil Catfish, Bagarius yarrelli.</title>
        <authorList>
            <person name="Jiang W."/>
            <person name="Lv Y."/>
            <person name="Cheng L."/>
            <person name="Yang K."/>
            <person name="Chao B."/>
            <person name="Wang X."/>
            <person name="Li Y."/>
            <person name="Pan X."/>
            <person name="You X."/>
            <person name="Zhang Y."/>
            <person name="Yang J."/>
            <person name="Li J."/>
            <person name="Zhang X."/>
            <person name="Liu S."/>
            <person name="Sun C."/>
            <person name="Yang J."/>
            <person name="Shi Q."/>
        </authorList>
    </citation>
    <scope>NUCLEOTIDE SEQUENCE [LARGE SCALE GENOMIC DNA]</scope>
    <source>
        <strain evidence="8">JWS20170419001</strain>
        <tissue evidence="8">Muscle</tissue>
    </source>
</reference>
<dbReference type="InterPro" id="IPR008826">
    <property type="entry name" value="Se-bd"/>
</dbReference>
<dbReference type="InterPro" id="IPR015943">
    <property type="entry name" value="WD40/YVTN_repeat-like_dom_sf"/>
</dbReference>
<comment type="caution">
    <text evidence="8">The sequence shown here is derived from an EMBL/GenBank/DDBJ whole genome shotgun (WGS) entry which is preliminary data.</text>
</comment>
<dbReference type="Gene3D" id="2.130.10.10">
    <property type="entry name" value="YVTN repeat-like/Quinoprotein amine dehydrogenase"/>
    <property type="match status" value="1"/>
</dbReference>